<evidence type="ECO:0000313" key="2">
    <source>
        <dbReference type="EMBL" id="KAF2835022.1"/>
    </source>
</evidence>
<protein>
    <submittedName>
        <fullName evidence="2">Uncharacterized protein</fullName>
    </submittedName>
</protein>
<dbReference type="Proteomes" id="UP000799429">
    <property type="component" value="Unassembled WGS sequence"/>
</dbReference>
<feature type="chain" id="PRO_5040111961" evidence="1">
    <location>
        <begin position="21"/>
        <end position="213"/>
    </location>
</feature>
<feature type="signal peptide" evidence="1">
    <location>
        <begin position="1"/>
        <end position="20"/>
    </location>
</feature>
<gene>
    <name evidence="2" type="ORF">M501DRAFT_477453</name>
</gene>
<reference evidence="2" key="1">
    <citation type="journal article" date="2020" name="Stud. Mycol.">
        <title>101 Dothideomycetes genomes: a test case for predicting lifestyles and emergence of pathogens.</title>
        <authorList>
            <person name="Haridas S."/>
            <person name="Albert R."/>
            <person name="Binder M."/>
            <person name="Bloem J."/>
            <person name="Labutti K."/>
            <person name="Salamov A."/>
            <person name="Andreopoulos B."/>
            <person name="Baker S."/>
            <person name="Barry K."/>
            <person name="Bills G."/>
            <person name="Bluhm B."/>
            <person name="Cannon C."/>
            <person name="Castanera R."/>
            <person name="Culley D."/>
            <person name="Daum C."/>
            <person name="Ezra D."/>
            <person name="Gonzalez J."/>
            <person name="Henrissat B."/>
            <person name="Kuo A."/>
            <person name="Liang C."/>
            <person name="Lipzen A."/>
            <person name="Lutzoni F."/>
            <person name="Magnuson J."/>
            <person name="Mondo S."/>
            <person name="Nolan M."/>
            <person name="Ohm R."/>
            <person name="Pangilinan J."/>
            <person name="Park H.-J."/>
            <person name="Ramirez L."/>
            <person name="Alfaro M."/>
            <person name="Sun H."/>
            <person name="Tritt A."/>
            <person name="Yoshinaga Y."/>
            <person name="Zwiers L.-H."/>
            <person name="Turgeon B."/>
            <person name="Goodwin S."/>
            <person name="Spatafora J."/>
            <person name="Crous P."/>
            <person name="Grigoriev I."/>
        </authorList>
    </citation>
    <scope>NUCLEOTIDE SEQUENCE</scope>
    <source>
        <strain evidence="2">CBS 101060</strain>
    </source>
</reference>
<evidence type="ECO:0000256" key="1">
    <source>
        <dbReference type="SAM" id="SignalP"/>
    </source>
</evidence>
<evidence type="ECO:0000313" key="3">
    <source>
        <dbReference type="Proteomes" id="UP000799429"/>
    </source>
</evidence>
<dbReference type="OrthoDB" id="3860394at2759"/>
<dbReference type="AlphaFoldDB" id="A0A9P4S299"/>
<organism evidence="2 3">
    <name type="scientific">Patellaria atrata CBS 101060</name>
    <dbReference type="NCBI Taxonomy" id="1346257"/>
    <lineage>
        <taxon>Eukaryota</taxon>
        <taxon>Fungi</taxon>
        <taxon>Dikarya</taxon>
        <taxon>Ascomycota</taxon>
        <taxon>Pezizomycotina</taxon>
        <taxon>Dothideomycetes</taxon>
        <taxon>Dothideomycetes incertae sedis</taxon>
        <taxon>Patellariales</taxon>
        <taxon>Patellariaceae</taxon>
        <taxon>Patellaria</taxon>
    </lineage>
</organism>
<keyword evidence="1" id="KW-0732">Signal</keyword>
<comment type="caution">
    <text evidence="2">The sequence shown here is derived from an EMBL/GenBank/DDBJ whole genome shotgun (WGS) entry which is preliminary data.</text>
</comment>
<keyword evidence="3" id="KW-1185">Reference proteome</keyword>
<sequence>MIPFFAWILTLSILPLSILAQSAGASDMGKMQSMMEAAEAQILASLNLTDVVAYDNITSPSAPVMTATTAELLSNITYAINVSMAGLVDNQAAFVAETSIPLDGDYLPYVDEISSLAAAVKARGQTWHDEENWTVFQNLRGLSTAVHNYGSTLRRRGLISQTATIRTIRAVSSLTDAQTAWDRPMNYPGKRTLMRVELDEKKRFDKIQRSLTL</sequence>
<accession>A0A9P4S299</accession>
<dbReference type="EMBL" id="MU006112">
    <property type="protein sequence ID" value="KAF2835022.1"/>
    <property type="molecule type" value="Genomic_DNA"/>
</dbReference>
<proteinExistence type="predicted"/>
<name>A0A9P4S299_9PEZI</name>